<organism evidence="2 3">
    <name type="scientific">Mycena metata</name>
    <dbReference type="NCBI Taxonomy" id="1033252"/>
    <lineage>
        <taxon>Eukaryota</taxon>
        <taxon>Fungi</taxon>
        <taxon>Dikarya</taxon>
        <taxon>Basidiomycota</taxon>
        <taxon>Agaricomycotina</taxon>
        <taxon>Agaricomycetes</taxon>
        <taxon>Agaricomycetidae</taxon>
        <taxon>Agaricales</taxon>
        <taxon>Marasmiineae</taxon>
        <taxon>Mycenaceae</taxon>
        <taxon>Mycena</taxon>
    </lineage>
</organism>
<dbReference type="AlphaFoldDB" id="A0AAD7MD27"/>
<feature type="region of interest" description="Disordered" evidence="1">
    <location>
        <begin position="1"/>
        <end position="26"/>
    </location>
</feature>
<gene>
    <name evidence="2" type="ORF">B0H16DRAFT_1343596</name>
</gene>
<keyword evidence="3" id="KW-1185">Reference proteome</keyword>
<evidence type="ECO:0000313" key="3">
    <source>
        <dbReference type="Proteomes" id="UP001215598"/>
    </source>
</evidence>
<proteinExistence type="predicted"/>
<reference evidence="2" key="1">
    <citation type="submission" date="2023-03" db="EMBL/GenBank/DDBJ databases">
        <title>Massive genome expansion in bonnet fungi (Mycena s.s.) driven by repeated elements and novel gene families across ecological guilds.</title>
        <authorList>
            <consortium name="Lawrence Berkeley National Laboratory"/>
            <person name="Harder C.B."/>
            <person name="Miyauchi S."/>
            <person name="Viragh M."/>
            <person name="Kuo A."/>
            <person name="Thoen E."/>
            <person name="Andreopoulos B."/>
            <person name="Lu D."/>
            <person name="Skrede I."/>
            <person name="Drula E."/>
            <person name="Henrissat B."/>
            <person name="Morin E."/>
            <person name="Kohler A."/>
            <person name="Barry K."/>
            <person name="LaButti K."/>
            <person name="Morin E."/>
            <person name="Salamov A."/>
            <person name="Lipzen A."/>
            <person name="Mereny Z."/>
            <person name="Hegedus B."/>
            <person name="Baldrian P."/>
            <person name="Stursova M."/>
            <person name="Weitz H."/>
            <person name="Taylor A."/>
            <person name="Grigoriev I.V."/>
            <person name="Nagy L.G."/>
            <person name="Martin F."/>
            <person name="Kauserud H."/>
        </authorList>
    </citation>
    <scope>NUCLEOTIDE SEQUENCE</scope>
    <source>
        <strain evidence="2">CBHHK182m</strain>
    </source>
</reference>
<sequence length="497" mass="55130">MADDEDDGELDEVEPASEGELTFRARKGTKSLTDGFRIFTKTKLPAEAEDSAPPPRADPEGPLTVSYAAHTIRSNGEITSAGAGAWAGDDHPVNTEIKLPAQMIRSKQNAEAIAVLVATQKTALDTELRLEGARSSVGTAMTKNLEKWEDRGWIGVPNRTTLQSLSSELHSRTAKTTFVINEGSAGSGPANTMSITGARKTETDQIYRGINPDNELLGAKLSTMTQSLAYRGIKERNEPVSRRATDLNVKMVLEAVKETFSLPATPASIWKSTRHKDIGRNIRNFLWKSMHSAHRVGKYWEHIPECGDRMNCVHCGAEESLQHILLECSSPGQSEVWELAEKFWKQKYSEWPEMSMGLLLGSSLAVFKDENGKPQPAKARLYRILVSESTHVIWKLRCDSVIGRGGVPPTANEVHNRWVKIINGRLEIDINLTNRLKYGKQHAITPSLVLDTWRGTLHREGELPEDWLREPGVLVGIAPLRSRRSPSPPSGRRGRNR</sequence>
<dbReference type="InterPro" id="IPR036397">
    <property type="entry name" value="RNaseH_sf"/>
</dbReference>
<dbReference type="Gene3D" id="3.30.420.10">
    <property type="entry name" value="Ribonuclease H-like superfamily/Ribonuclease H"/>
    <property type="match status" value="1"/>
</dbReference>
<evidence type="ECO:0000313" key="2">
    <source>
        <dbReference type="EMBL" id="KAJ7711608.1"/>
    </source>
</evidence>
<feature type="compositionally biased region" description="Acidic residues" evidence="1">
    <location>
        <begin position="1"/>
        <end position="17"/>
    </location>
</feature>
<feature type="region of interest" description="Disordered" evidence="1">
    <location>
        <begin position="41"/>
        <end position="63"/>
    </location>
</feature>
<protein>
    <submittedName>
        <fullName evidence="2">Ribonuclease H-like protein</fullName>
    </submittedName>
</protein>
<accession>A0AAD7MD27</accession>
<dbReference type="Proteomes" id="UP001215598">
    <property type="component" value="Unassembled WGS sequence"/>
</dbReference>
<name>A0AAD7MD27_9AGAR</name>
<dbReference type="EMBL" id="JARKIB010000391">
    <property type="protein sequence ID" value="KAJ7711608.1"/>
    <property type="molecule type" value="Genomic_DNA"/>
</dbReference>
<comment type="caution">
    <text evidence="2">The sequence shown here is derived from an EMBL/GenBank/DDBJ whole genome shotgun (WGS) entry which is preliminary data.</text>
</comment>
<dbReference type="GO" id="GO:0003676">
    <property type="term" value="F:nucleic acid binding"/>
    <property type="evidence" value="ECO:0007669"/>
    <property type="project" value="InterPro"/>
</dbReference>
<evidence type="ECO:0000256" key="1">
    <source>
        <dbReference type="SAM" id="MobiDB-lite"/>
    </source>
</evidence>